<evidence type="ECO:0000313" key="2">
    <source>
        <dbReference type="Proteomes" id="UP001642260"/>
    </source>
</evidence>
<protein>
    <submittedName>
        <fullName evidence="1">Uncharacterized protein</fullName>
    </submittedName>
</protein>
<evidence type="ECO:0000313" key="1">
    <source>
        <dbReference type="EMBL" id="CAH8359147.1"/>
    </source>
</evidence>
<dbReference type="AlphaFoldDB" id="A0ABC8KJ28"/>
<dbReference type="Proteomes" id="UP001642260">
    <property type="component" value="Unassembled WGS sequence"/>
</dbReference>
<reference evidence="1 2" key="1">
    <citation type="submission" date="2022-03" db="EMBL/GenBank/DDBJ databases">
        <authorList>
            <person name="Macdonald S."/>
            <person name="Ahmed S."/>
            <person name="Newling K."/>
        </authorList>
    </citation>
    <scope>NUCLEOTIDE SEQUENCE [LARGE SCALE GENOMIC DNA]</scope>
</reference>
<keyword evidence="2" id="KW-1185">Reference proteome</keyword>
<comment type="caution">
    <text evidence="1">The sequence shown here is derived from an EMBL/GenBank/DDBJ whole genome shotgun (WGS) entry which is preliminary data.</text>
</comment>
<gene>
    <name evidence="1" type="ORF">ERUC_LOCUS24903</name>
</gene>
<dbReference type="EMBL" id="CAKOAT010260709">
    <property type="protein sequence ID" value="CAH8359147.1"/>
    <property type="molecule type" value="Genomic_DNA"/>
</dbReference>
<proteinExistence type="predicted"/>
<name>A0ABC8KJ28_ERUVS</name>
<organism evidence="1 2">
    <name type="scientific">Eruca vesicaria subsp. sativa</name>
    <name type="common">Garden rocket</name>
    <name type="synonym">Eruca sativa</name>
    <dbReference type="NCBI Taxonomy" id="29727"/>
    <lineage>
        <taxon>Eukaryota</taxon>
        <taxon>Viridiplantae</taxon>
        <taxon>Streptophyta</taxon>
        <taxon>Embryophyta</taxon>
        <taxon>Tracheophyta</taxon>
        <taxon>Spermatophyta</taxon>
        <taxon>Magnoliopsida</taxon>
        <taxon>eudicotyledons</taxon>
        <taxon>Gunneridae</taxon>
        <taxon>Pentapetalae</taxon>
        <taxon>rosids</taxon>
        <taxon>malvids</taxon>
        <taxon>Brassicales</taxon>
        <taxon>Brassicaceae</taxon>
        <taxon>Brassiceae</taxon>
        <taxon>Eruca</taxon>
    </lineage>
</organism>
<sequence length="57" mass="6461">MCIKDCIANKCMKVIKKPNLTPICKEACEEFCNEQPNDRPNVQMIIPGQDHVNAQKS</sequence>
<accession>A0ABC8KJ28</accession>